<dbReference type="AlphaFoldDB" id="A0A1W6MMA8"/>
<evidence type="ECO:0000313" key="6">
    <source>
        <dbReference type="EMBL" id="ARN78702.1"/>
    </source>
</evidence>
<evidence type="ECO:0000256" key="2">
    <source>
        <dbReference type="ARBA" id="ARBA00023235"/>
    </source>
</evidence>
<dbReference type="InterPro" id="IPR006145">
    <property type="entry name" value="PsdUridine_synth_RsuA/RluA"/>
</dbReference>
<dbReference type="InterPro" id="IPR020103">
    <property type="entry name" value="PsdUridine_synth_cat_dom_sf"/>
</dbReference>
<dbReference type="Gene3D" id="3.30.70.1560">
    <property type="entry name" value="Alpha-L RNA-binding motif"/>
    <property type="match status" value="1"/>
</dbReference>
<organism evidence="6 7">
    <name type="scientific">Nonlabens spongiae</name>
    <dbReference type="NCBI Taxonomy" id="331648"/>
    <lineage>
        <taxon>Bacteria</taxon>
        <taxon>Pseudomonadati</taxon>
        <taxon>Bacteroidota</taxon>
        <taxon>Flavobacteriia</taxon>
        <taxon>Flavobacteriales</taxon>
        <taxon>Flavobacteriaceae</taxon>
        <taxon>Nonlabens</taxon>
    </lineage>
</organism>
<dbReference type="CDD" id="cd00165">
    <property type="entry name" value="S4"/>
    <property type="match status" value="1"/>
</dbReference>
<dbReference type="PANTHER" id="PTHR47683:SF2">
    <property type="entry name" value="RNA-BINDING S4 DOMAIN-CONTAINING PROTEIN"/>
    <property type="match status" value="1"/>
</dbReference>
<evidence type="ECO:0000313" key="7">
    <source>
        <dbReference type="Proteomes" id="UP000193431"/>
    </source>
</evidence>
<dbReference type="InterPro" id="IPR020094">
    <property type="entry name" value="TruA/RsuA/RluB/E/F_N"/>
</dbReference>
<feature type="domain" description="RNA-binding S4" evidence="5">
    <location>
        <begin position="71"/>
        <end position="138"/>
    </location>
</feature>
<keyword evidence="3" id="KW-0694">RNA-binding</keyword>
<protein>
    <submittedName>
        <fullName evidence="6">Pseudouridine synthase</fullName>
    </submittedName>
</protein>
<dbReference type="Gene3D" id="3.10.290.10">
    <property type="entry name" value="RNA-binding S4 domain"/>
    <property type="match status" value="1"/>
</dbReference>
<comment type="similarity">
    <text evidence="1">Belongs to the pseudouridine synthase RsuA family.</text>
</comment>
<dbReference type="OrthoDB" id="9807213at2"/>
<dbReference type="SUPFAM" id="SSF55120">
    <property type="entry name" value="Pseudouridine synthase"/>
    <property type="match status" value="1"/>
</dbReference>
<dbReference type="EMBL" id="CP019344">
    <property type="protein sequence ID" value="ARN78702.1"/>
    <property type="molecule type" value="Genomic_DNA"/>
</dbReference>
<gene>
    <name evidence="6" type="ORF">BST97_12260</name>
</gene>
<accession>A0A1W6MMA8</accession>
<dbReference type="GO" id="GO:0000455">
    <property type="term" value="P:enzyme-directed rRNA pseudouridine synthesis"/>
    <property type="evidence" value="ECO:0007669"/>
    <property type="project" value="UniProtKB-ARBA"/>
</dbReference>
<dbReference type="PANTHER" id="PTHR47683">
    <property type="entry name" value="PSEUDOURIDINE SYNTHASE FAMILY PROTEIN-RELATED"/>
    <property type="match status" value="1"/>
</dbReference>
<evidence type="ECO:0000256" key="1">
    <source>
        <dbReference type="ARBA" id="ARBA00008348"/>
    </source>
</evidence>
<proteinExistence type="inferred from homology"/>
<dbReference type="FunFam" id="3.10.290.10:FF:000003">
    <property type="entry name" value="Pseudouridine synthase"/>
    <property type="match status" value="1"/>
</dbReference>
<evidence type="ECO:0000256" key="4">
    <source>
        <dbReference type="SAM" id="MobiDB-lite"/>
    </source>
</evidence>
<reference evidence="6 7" key="1">
    <citation type="submission" date="2016-11" db="EMBL/GenBank/DDBJ databases">
        <title>Trade-off between light-utilization and light-protection in marine flavobacteria.</title>
        <authorList>
            <person name="Kumagai Y."/>
        </authorList>
    </citation>
    <scope>NUCLEOTIDE SEQUENCE [LARGE SCALE GENOMIC DNA]</scope>
    <source>
        <strain evidence="6 7">JCM 13191</strain>
    </source>
</reference>
<dbReference type="GO" id="GO:0003723">
    <property type="term" value="F:RNA binding"/>
    <property type="evidence" value="ECO:0007669"/>
    <property type="project" value="UniProtKB-KW"/>
</dbReference>
<dbReference type="SUPFAM" id="SSF55174">
    <property type="entry name" value="Alpha-L RNA-binding motif"/>
    <property type="match status" value="1"/>
</dbReference>
<dbReference type="Proteomes" id="UP000193431">
    <property type="component" value="Chromosome"/>
</dbReference>
<keyword evidence="2" id="KW-0413">Isomerase</keyword>
<dbReference type="InterPro" id="IPR002942">
    <property type="entry name" value="S4_RNA-bd"/>
</dbReference>
<dbReference type="STRING" id="331648.BST97_12260"/>
<feature type="compositionally biased region" description="Polar residues" evidence="4">
    <location>
        <begin position="27"/>
        <end position="44"/>
    </location>
</feature>
<dbReference type="InterPro" id="IPR050343">
    <property type="entry name" value="RsuA_PseudoU_synthase"/>
</dbReference>
<dbReference type="PROSITE" id="PS50889">
    <property type="entry name" value="S4"/>
    <property type="match status" value="1"/>
</dbReference>
<dbReference type="Pfam" id="PF00849">
    <property type="entry name" value="PseudoU_synth_2"/>
    <property type="match status" value="1"/>
</dbReference>
<dbReference type="InterPro" id="IPR036986">
    <property type="entry name" value="S4_RNA-bd_sf"/>
</dbReference>
<dbReference type="GO" id="GO:0120159">
    <property type="term" value="F:rRNA pseudouridine synthase activity"/>
    <property type="evidence" value="ECO:0007669"/>
    <property type="project" value="UniProtKB-ARBA"/>
</dbReference>
<dbReference type="Pfam" id="PF01479">
    <property type="entry name" value="S4"/>
    <property type="match status" value="1"/>
</dbReference>
<evidence type="ECO:0000256" key="3">
    <source>
        <dbReference type="PROSITE-ProRule" id="PRU00182"/>
    </source>
</evidence>
<evidence type="ECO:0000259" key="5">
    <source>
        <dbReference type="SMART" id="SM00363"/>
    </source>
</evidence>
<dbReference type="SMART" id="SM00363">
    <property type="entry name" value="S4"/>
    <property type="match status" value="1"/>
</dbReference>
<dbReference type="RefSeq" id="WP_085767507.1">
    <property type="nucleotide sequence ID" value="NZ_CP019344.1"/>
</dbReference>
<dbReference type="InterPro" id="IPR042092">
    <property type="entry name" value="PsdUridine_s_RsuA/RluB/E/F_cat"/>
</dbReference>
<feature type="region of interest" description="Disordered" evidence="4">
    <location>
        <begin position="1"/>
        <end position="61"/>
    </location>
</feature>
<name>A0A1W6MMA8_9FLAO</name>
<dbReference type="Gene3D" id="3.30.70.580">
    <property type="entry name" value="Pseudouridine synthase I, catalytic domain, N-terminal subdomain"/>
    <property type="match status" value="1"/>
</dbReference>
<sequence>MSRGSDKSRNGGKPAGQNKGPKKGGTPKSNTRGGKNQIIGTSRSGKPVTKKEYIARKKRESAPFKNDSNEIRLNKYIANSGLCSRREADIYIKAGSVTVNGKPVTEMGYKVKPGDEVKFDNRSIQPTKKEYFLLNKPKGFITPKKGEPSSKTVFDIMESATSNPLYFVGSLNRPSLGLMLFTTDLEIANKLNNPNQDMRKIYHVTLDRSFKHEDLVAIRKGVVIDREEIKVAEVNFVEGGRNNEIGIKIHSGKDNIVLRIFDHLGYEVKILDRVVLANLTKKDLPRGRYRRLTEQEIINLRMIP</sequence>
<keyword evidence="7" id="KW-1185">Reference proteome</keyword>